<evidence type="ECO:0000256" key="2">
    <source>
        <dbReference type="ARBA" id="ARBA00010896"/>
    </source>
</evidence>
<dbReference type="SUPFAM" id="SSF46689">
    <property type="entry name" value="Homeodomain-like"/>
    <property type="match status" value="1"/>
</dbReference>
<sequence>MASAGAVEFADAGAQGQQQQEMSCLPCNEKLSCSLASSPSSGIGEEEAMMSHGEDEPAANHTSPCSSGIGSMNTTLTSPSTNRHRLKFSIDNILQPSFGNNKNHSLPSCSLQIPQGLKSPQSDDSCPSQNRFDNENAASRFPAWIFCTRYSDRPSSGVTRTRKTKRKEMLEDEKRPRTAFTVDQLERLKQQFIDSRYLTEKRRQELAHELGLNESQIKIWFQNKRAKLKKTNIQRSSIALAHLMTAQGLAYQTQ</sequence>
<feature type="compositionally biased region" description="Polar residues" evidence="9">
    <location>
        <begin position="60"/>
        <end position="80"/>
    </location>
</feature>
<evidence type="ECO:0000256" key="8">
    <source>
        <dbReference type="RuleBase" id="RU000682"/>
    </source>
</evidence>
<dbReference type="Pfam" id="PF00046">
    <property type="entry name" value="Homeodomain"/>
    <property type="match status" value="1"/>
</dbReference>
<evidence type="ECO:0000256" key="4">
    <source>
        <dbReference type="ARBA" id="ARBA00023125"/>
    </source>
</evidence>
<dbReference type="PANTHER" id="PTHR24341:SF6">
    <property type="entry name" value="HOMEOBOX PROTEIN INVECTED"/>
    <property type="match status" value="1"/>
</dbReference>
<dbReference type="Proteomes" id="UP000887574">
    <property type="component" value="Unplaced"/>
</dbReference>
<dbReference type="GO" id="GO:0030182">
    <property type="term" value="P:neuron differentiation"/>
    <property type="evidence" value="ECO:0007669"/>
    <property type="project" value="TreeGrafter"/>
</dbReference>
<dbReference type="Gene3D" id="1.10.10.60">
    <property type="entry name" value="Homeodomain-like"/>
    <property type="match status" value="1"/>
</dbReference>
<dbReference type="GO" id="GO:0000981">
    <property type="term" value="F:DNA-binding transcription factor activity, RNA polymerase II-specific"/>
    <property type="evidence" value="ECO:0007669"/>
    <property type="project" value="InterPro"/>
</dbReference>
<keyword evidence="11" id="KW-1185">Reference proteome</keyword>
<feature type="region of interest" description="Disordered" evidence="9">
    <location>
        <begin position="105"/>
        <end position="129"/>
    </location>
</feature>
<dbReference type="PRINTS" id="PR00024">
    <property type="entry name" value="HOMEOBOX"/>
</dbReference>
<dbReference type="AlphaFoldDB" id="A0A915EEP8"/>
<keyword evidence="5 7" id="KW-0371">Homeobox</keyword>
<dbReference type="SMART" id="SM00389">
    <property type="entry name" value="HOX"/>
    <property type="match status" value="1"/>
</dbReference>
<dbReference type="InterPro" id="IPR001356">
    <property type="entry name" value="HD"/>
</dbReference>
<dbReference type="CDD" id="cd00086">
    <property type="entry name" value="homeodomain"/>
    <property type="match status" value="1"/>
</dbReference>
<dbReference type="PROSITE" id="PS50071">
    <property type="entry name" value="HOMEOBOX_2"/>
    <property type="match status" value="1"/>
</dbReference>
<evidence type="ECO:0000256" key="1">
    <source>
        <dbReference type="ARBA" id="ARBA00004123"/>
    </source>
</evidence>
<evidence type="ECO:0000313" key="11">
    <source>
        <dbReference type="Proteomes" id="UP000887574"/>
    </source>
</evidence>
<dbReference type="InterPro" id="IPR000747">
    <property type="entry name" value="HD_engrailed"/>
</dbReference>
<dbReference type="InterPro" id="IPR009057">
    <property type="entry name" value="Homeodomain-like_sf"/>
</dbReference>
<name>A0A915EEP8_9BILA</name>
<feature type="region of interest" description="Disordered" evidence="9">
    <location>
        <begin position="155"/>
        <end position="175"/>
    </location>
</feature>
<feature type="DNA-binding region" description="Homeobox" evidence="7">
    <location>
        <begin position="173"/>
        <end position="232"/>
    </location>
</feature>
<dbReference type="GO" id="GO:0005634">
    <property type="term" value="C:nucleus"/>
    <property type="evidence" value="ECO:0007669"/>
    <property type="project" value="UniProtKB-SubCell"/>
</dbReference>
<evidence type="ECO:0000256" key="5">
    <source>
        <dbReference type="ARBA" id="ARBA00023155"/>
    </source>
</evidence>
<keyword evidence="4 7" id="KW-0238">DNA-binding</keyword>
<dbReference type="PRINTS" id="PR00031">
    <property type="entry name" value="HTHREPRESSR"/>
</dbReference>
<evidence type="ECO:0000259" key="10">
    <source>
        <dbReference type="PROSITE" id="PS50071"/>
    </source>
</evidence>
<dbReference type="InterPro" id="IPR050720">
    <property type="entry name" value="Engrailed_Homeobox_TFs"/>
</dbReference>
<dbReference type="PRINTS" id="PR00026">
    <property type="entry name" value="ENGRAILED"/>
</dbReference>
<dbReference type="InterPro" id="IPR017970">
    <property type="entry name" value="Homeobox_CS"/>
</dbReference>
<dbReference type="WBParaSite" id="jg4524">
    <property type="protein sequence ID" value="jg4524"/>
    <property type="gene ID" value="jg4524"/>
</dbReference>
<reference evidence="12" key="1">
    <citation type="submission" date="2022-11" db="UniProtKB">
        <authorList>
            <consortium name="WormBaseParasite"/>
        </authorList>
    </citation>
    <scope>IDENTIFICATION</scope>
</reference>
<comment type="subcellular location">
    <subcellularLocation>
        <location evidence="1 7 8">Nucleus</location>
    </subcellularLocation>
</comment>
<dbReference type="GO" id="GO:0009653">
    <property type="term" value="P:anatomical structure morphogenesis"/>
    <property type="evidence" value="ECO:0007669"/>
    <property type="project" value="UniProtKB-ARBA"/>
</dbReference>
<evidence type="ECO:0000256" key="9">
    <source>
        <dbReference type="SAM" id="MobiDB-lite"/>
    </source>
</evidence>
<dbReference type="PROSITE" id="PS00027">
    <property type="entry name" value="HOMEOBOX_1"/>
    <property type="match status" value="1"/>
</dbReference>
<evidence type="ECO:0000256" key="3">
    <source>
        <dbReference type="ARBA" id="ARBA00022473"/>
    </source>
</evidence>
<evidence type="ECO:0000256" key="6">
    <source>
        <dbReference type="ARBA" id="ARBA00023242"/>
    </source>
</evidence>
<accession>A0A915EEP8</accession>
<dbReference type="InterPro" id="IPR020479">
    <property type="entry name" value="HD_metazoa"/>
</dbReference>
<feature type="region of interest" description="Disordered" evidence="9">
    <location>
        <begin position="36"/>
        <end position="80"/>
    </location>
</feature>
<protein>
    <submittedName>
        <fullName evidence="12">Homeobox domain-containing protein</fullName>
    </submittedName>
</protein>
<dbReference type="GO" id="GO:0000978">
    <property type="term" value="F:RNA polymerase II cis-regulatory region sequence-specific DNA binding"/>
    <property type="evidence" value="ECO:0007669"/>
    <property type="project" value="TreeGrafter"/>
</dbReference>
<proteinExistence type="inferred from homology"/>
<keyword evidence="3" id="KW-0217">Developmental protein</keyword>
<evidence type="ECO:0000313" key="12">
    <source>
        <dbReference type="WBParaSite" id="jg4524"/>
    </source>
</evidence>
<dbReference type="PANTHER" id="PTHR24341">
    <property type="entry name" value="HOMEOBOX PROTEIN ENGRAILED"/>
    <property type="match status" value="1"/>
</dbReference>
<comment type="similarity">
    <text evidence="2">Belongs to the engrailed homeobox family.</text>
</comment>
<dbReference type="InterPro" id="IPR000047">
    <property type="entry name" value="HTH_motif"/>
</dbReference>
<organism evidence="11 12">
    <name type="scientific">Ditylenchus dipsaci</name>
    <dbReference type="NCBI Taxonomy" id="166011"/>
    <lineage>
        <taxon>Eukaryota</taxon>
        <taxon>Metazoa</taxon>
        <taxon>Ecdysozoa</taxon>
        <taxon>Nematoda</taxon>
        <taxon>Chromadorea</taxon>
        <taxon>Rhabditida</taxon>
        <taxon>Tylenchina</taxon>
        <taxon>Tylenchomorpha</taxon>
        <taxon>Sphaerularioidea</taxon>
        <taxon>Anguinidae</taxon>
        <taxon>Anguininae</taxon>
        <taxon>Ditylenchus</taxon>
    </lineage>
</organism>
<dbReference type="FunFam" id="1.10.10.60:FF:000189">
    <property type="entry name" value="Homeobox protein engrailed-like"/>
    <property type="match status" value="1"/>
</dbReference>
<feature type="domain" description="Homeobox" evidence="10">
    <location>
        <begin position="171"/>
        <end position="231"/>
    </location>
</feature>
<keyword evidence="6 7" id="KW-0539">Nucleus</keyword>
<evidence type="ECO:0000256" key="7">
    <source>
        <dbReference type="PROSITE-ProRule" id="PRU00108"/>
    </source>
</evidence>